<dbReference type="GeneID" id="85362627"/>
<evidence type="ECO:0000313" key="2">
    <source>
        <dbReference type="Proteomes" id="UP001175211"/>
    </source>
</evidence>
<organism evidence="1 2">
    <name type="scientific">Armillaria tabescens</name>
    <name type="common">Ringless honey mushroom</name>
    <name type="synonym">Agaricus tabescens</name>
    <dbReference type="NCBI Taxonomy" id="1929756"/>
    <lineage>
        <taxon>Eukaryota</taxon>
        <taxon>Fungi</taxon>
        <taxon>Dikarya</taxon>
        <taxon>Basidiomycota</taxon>
        <taxon>Agaricomycotina</taxon>
        <taxon>Agaricomycetes</taxon>
        <taxon>Agaricomycetidae</taxon>
        <taxon>Agaricales</taxon>
        <taxon>Marasmiineae</taxon>
        <taxon>Physalacriaceae</taxon>
        <taxon>Desarmillaria</taxon>
    </lineage>
</organism>
<proteinExistence type="predicted"/>
<dbReference type="EMBL" id="JAUEPS010000124">
    <property type="protein sequence ID" value="KAK0436640.1"/>
    <property type="molecule type" value="Genomic_DNA"/>
</dbReference>
<comment type="caution">
    <text evidence="1">The sequence shown here is derived from an EMBL/GenBank/DDBJ whole genome shotgun (WGS) entry which is preliminary data.</text>
</comment>
<dbReference type="AlphaFoldDB" id="A0AA39MKD3"/>
<accession>A0AA39MKD3</accession>
<name>A0AA39MKD3_ARMTA</name>
<sequence>MPLLLMTDVSYCIKTFYGFTNPITISGVTKQGGPLCPIKCTLTSSLGSHWLSDSLHQHGDGIQIVTLQALRGRPHLPNDCITVLIVMMEAMDDSAIITMSMPTCLSLIMMSETFQSAYGSETSWSKSAAFLRNVQNPPSQLQVTSIDPMQPHIQVQHNLAVSTSHIELLHVSINNPDVQFQKLKTLVLSFVFPSLQNIRLPLPALRWVLSQCLISKLRSHLAYQPIAEADALHLDHLIAAKVHEYFSFPFIFNSNLLSLPLSLFGFDFPSVSHLNCVTAVNGLLCDLNHHIRTFQNMAHITLTNWTCQLNHCSFPLHGSSLKMSFMCHSNSLPFQWQLAHNTISHNGLSVHNTDLSFLFHGDVPLCHVNHFLSSPLNLSPQSITNLANAGLVKLSDIAYFSPDPNGVSLWLTPHSNIRFLNMTIRAEEQWPETAEWLRRLTLKDLVNGYMAQGDVGRMSGK</sequence>
<dbReference type="Proteomes" id="UP001175211">
    <property type="component" value="Unassembled WGS sequence"/>
</dbReference>
<protein>
    <submittedName>
        <fullName evidence="1">Uncharacterized protein</fullName>
    </submittedName>
</protein>
<gene>
    <name evidence="1" type="ORF">EV420DRAFT_1672166</name>
</gene>
<dbReference type="RefSeq" id="XP_060322318.1">
    <property type="nucleotide sequence ID" value="XM_060479079.1"/>
</dbReference>
<reference evidence="1" key="1">
    <citation type="submission" date="2023-06" db="EMBL/GenBank/DDBJ databases">
        <authorList>
            <consortium name="Lawrence Berkeley National Laboratory"/>
            <person name="Ahrendt S."/>
            <person name="Sahu N."/>
            <person name="Indic B."/>
            <person name="Wong-Bajracharya J."/>
            <person name="Merenyi Z."/>
            <person name="Ke H.-M."/>
            <person name="Monk M."/>
            <person name="Kocsube S."/>
            <person name="Drula E."/>
            <person name="Lipzen A."/>
            <person name="Balint B."/>
            <person name="Henrissat B."/>
            <person name="Andreopoulos B."/>
            <person name="Martin F.M."/>
            <person name="Harder C.B."/>
            <person name="Rigling D."/>
            <person name="Ford K.L."/>
            <person name="Foster G.D."/>
            <person name="Pangilinan J."/>
            <person name="Papanicolaou A."/>
            <person name="Barry K."/>
            <person name="LaButti K."/>
            <person name="Viragh M."/>
            <person name="Koriabine M."/>
            <person name="Yan M."/>
            <person name="Riley R."/>
            <person name="Champramary S."/>
            <person name="Plett K.L."/>
            <person name="Tsai I.J."/>
            <person name="Slot J."/>
            <person name="Sipos G."/>
            <person name="Plett J."/>
            <person name="Nagy L.G."/>
            <person name="Grigoriev I.V."/>
        </authorList>
    </citation>
    <scope>NUCLEOTIDE SEQUENCE</scope>
    <source>
        <strain evidence="1">CCBAS 213</strain>
    </source>
</reference>
<keyword evidence="2" id="KW-1185">Reference proteome</keyword>
<evidence type="ECO:0000313" key="1">
    <source>
        <dbReference type="EMBL" id="KAK0436640.1"/>
    </source>
</evidence>